<comment type="caution">
    <text evidence="2">The sequence shown here is derived from an EMBL/GenBank/DDBJ whole genome shotgun (WGS) entry which is preliminary data.</text>
</comment>
<keyword evidence="1" id="KW-0812">Transmembrane</keyword>
<dbReference type="RefSeq" id="WP_131581247.1">
    <property type="nucleotide sequence ID" value="NZ_SJZJ01000002.1"/>
</dbReference>
<keyword evidence="3" id="KW-1185">Reference proteome</keyword>
<protein>
    <recommendedName>
        <fullName evidence="4">DUF4267 domain-containing protein</fullName>
    </recommendedName>
</protein>
<proteinExistence type="predicted"/>
<sequence length="120" mass="11783">MNPITGIAVIRTAIGAGALVAPRASATLFNLDADASSPYVMRLFAAREIGLGVATLAAPANVRTALVAGGIAIDASDAVAGYLALEDGEVSRVGQAKLMAPAVAAVAGAVVGLALSRRGI</sequence>
<dbReference type="AlphaFoldDB" id="A0A4R1CL27"/>
<dbReference type="Proteomes" id="UP000295453">
    <property type="component" value="Unassembled WGS sequence"/>
</dbReference>
<organism evidence="2 3">
    <name type="scientific">Nocardioides jejuensis</name>
    <dbReference type="NCBI Taxonomy" id="2502782"/>
    <lineage>
        <taxon>Bacteria</taxon>
        <taxon>Bacillati</taxon>
        <taxon>Actinomycetota</taxon>
        <taxon>Actinomycetes</taxon>
        <taxon>Propionibacteriales</taxon>
        <taxon>Nocardioidaceae</taxon>
        <taxon>Nocardioides</taxon>
    </lineage>
</organism>
<gene>
    <name evidence="2" type="ORF">EPD65_01440</name>
</gene>
<dbReference type="EMBL" id="SJZJ01000002">
    <property type="protein sequence ID" value="TCJ30728.1"/>
    <property type="molecule type" value="Genomic_DNA"/>
</dbReference>
<feature type="transmembrane region" description="Helical" evidence="1">
    <location>
        <begin position="98"/>
        <end position="116"/>
    </location>
</feature>
<keyword evidence="1" id="KW-1133">Transmembrane helix</keyword>
<name>A0A4R1CL27_9ACTN</name>
<evidence type="ECO:0000313" key="3">
    <source>
        <dbReference type="Proteomes" id="UP000295453"/>
    </source>
</evidence>
<accession>A0A4R1CL27</accession>
<evidence type="ECO:0000313" key="2">
    <source>
        <dbReference type="EMBL" id="TCJ30728.1"/>
    </source>
</evidence>
<dbReference type="OrthoDB" id="4773974at2"/>
<evidence type="ECO:0000256" key="1">
    <source>
        <dbReference type="SAM" id="Phobius"/>
    </source>
</evidence>
<keyword evidence="1" id="KW-0472">Membrane</keyword>
<evidence type="ECO:0008006" key="4">
    <source>
        <dbReference type="Google" id="ProtNLM"/>
    </source>
</evidence>
<reference evidence="2 3" key="1">
    <citation type="submission" date="2019-03" db="EMBL/GenBank/DDBJ databases">
        <authorList>
            <person name="Kim M.K.M."/>
        </authorList>
    </citation>
    <scope>NUCLEOTIDE SEQUENCE [LARGE SCALE GENOMIC DNA]</scope>
    <source>
        <strain evidence="2 3">18JY15-6</strain>
    </source>
</reference>